<keyword evidence="2 5" id="KW-0479">Metal-binding</keyword>
<dbReference type="EMBL" id="PDLM01000025">
    <property type="protein sequence ID" value="RDW57036.1"/>
    <property type="molecule type" value="Genomic_DNA"/>
</dbReference>
<keyword evidence="5 6" id="KW-0349">Heme</keyword>
<dbReference type="GO" id="GO:0016705">
    <property type="term" value="F:oxidoreductase activity, acting on paired donors, with incorporation or reduction of molecular oxygen"/>
    <property type="evidence" value="ECO:0007669"/>
    <property type="project" value="InterPro"/>
</dbReference>
<reference evidence="7 8" key="1">
    <citation type="journal article" date="2018" name="IMA Fungus">
        <title>IMA Genome-F 9: Draft genome sequence of Annulohypoxylon stygium, Aspergillus mulundensis, Berkeleyomyces basicola (syn. Thielaviopsis basicola), Ceratocystis smalleyi, two Cercospora beticola strains, Coleophoma cylindrospora, Fusarium fracticaudum, Phialophora cf. hyalina, and Morchella septimelata.</title>
        <authorList>
            <person name="Wingfield B.D."/>
            <person name="Bills G.F."/>
            <person name="Dong Y."/>
            <person name="Huang W."/>
            <person name="Nel W.J."/>
            <person name="Swalarsk-Parry B.S."/>
            <person name="Vaghefi N."/>
            <person name="Wilken P.M."/>
            <person name="An Z."/>
            <person name="de Beer Z.W."/>
            <person name="De Vos L."/>
            <person name="Chen L."/>
            <person name="Duong T.A."/>
            <person name="Gao Y."/>
            <person name="Hammerbacher A."/>
            <person name="Kikkert J.R."/>
            <person name="Li Y."/>
            <person name="Li H."/>
            <person name="Li K."/>
            <person name="Li Q."/>
            <person name="Liu X."/>
            <person name="Ma X."/>
            <person name="Naidoo K."/>
            <person name="Pethybridge S.J."/>
            <person name="Sun J."/>
            <person name="Steenkamp E.T."/>
            <person name="van der Nest M.A."/>
            <person name="van Wyk S."/>
            <person name="Wingfield M.J."/>
            <person name="Xiong C."/>
            <person name="Yue Q."/>
            <person name="Zhang X."/>
        </authorList>
    </citation>
    <scope>NUCLEOTIDE SEQUENCE [LARGE SCALE GENOMIC DNA]</scope>
    <source>
        <strain evidence="7 8">BP6252</strain>
    </source>
</reference>
<keyword evidence="8" id="KW-1185">Reference proteome</keyword>
<dbReference type="InterPro" id="IPR001128">
    <property type="entry name" value="Cyt_P450"/>
</dbReference>
<evidence type="ECO:0000256" key="4">
    <source>
        <dbReference type="ARBA" id="ARBA00023004"/>
    </source>
</evidence>
<feature type="binding site" description="axial binding residue" evidence="5">
    <location>
        <position position="453"/>
    </location>
    <ligand>
        <name>heme</name>
        <dbReference type="ChEBI" id="CHEBI:30413"/>
    </ligand>
    <ligandPart>
        <name>Fe</name>
        <dbReference type="ChEBI" id="CHEBI:18248"/>
    </ligandPart>
</feature>
<organism evidence="7 8">
    <name type="scientific">Coleophoma cylindrospora</name>
    <dbReference type="NCBI Taxonomy" id="1849047"/>
    <lineage>
        <taxon>Eukaryota</taxon>
        <taxon>Fungi</taxon>
        <taxon>Dikarya</taxon>
        <taxon>Ascomycota</taxon>
        <taxon>Pezizomycotina</taxon>
        <taxon>Leotiomycetes</taxon>
        <taxon>Helotiales</taxon>
        <taxon>Dermateaceae</taxon>
        <taxon>Coleophoma</taxon>
    </lineage>
</organism>
<keyword evidence="4 5" id="KW-0408">Iron</keyword>
<comment type="cofactor">
    <cofactor evidence="5">
        <name>heme</name>
        <dbReference type="ChEBI" id="CHEBI:30413"/>
    </cofactor>
</comment>
<dbReference type="GO" id="GO:0004497">
    <property type="term" value="F:monooxygenase activity"/>
    <property type="evidence" value="ECO:0007669"/>
    <property type="project" value="UniProtKB-KW"/>
</dbReference>
<name>A0A3D8Q5E1_9HELO</name>
<keyword evidence="6" id="KW-0503">Monooxygenase</keyword>
<proteinExistence type="inferred from homology"/>
<evidence type="ECO:0000256" key="2">
    <source>
        <dbReference type="ARBA" id="ARBA00022723"/>
    </source>
</evidence>
<dbReference type="PANTHER" id="PTHR46300">
    <property type="entry name" value="P450, PUTATIVE (EUROFUNG)-RELATED-RELATED"/>
    <property type="match status" value="1"/>
</dbReference>
<evidence type="ECO:0008006" key="9">
    <source>
        <dbReference type="Google" id="ProtNLM"/>
    </source>
</evidence>
<gene>
    <name evidence="7" type="ORF">BP6252_13908</name>
</gene>
<comment type="similarity">
    <text evidence="1 6">Belongs to the cytochrome P450 family.</text>
</comment>
<dbReference type="PRINTS" id="PR00463">
    <property type="entry name" value="EP450I"/>
</dbReference>
<dbReference type="PROSITE" id="PS00086">
    <property type="entry name" value="CYTOCHROME_P450"/>
    <property type="match status" value="1"/>
</dbReference>
<protein>
    <recommendedName>
        <fullName evidence="9">Cytochrome P450</fullName>
    </recommendedName>
</protein>
<dbReference type="InterPro" id="IPR002401">
    <property type="entry name" value="Cyt_P450_E_grp-I"/>
</dbReference>
<dbReference type="GO" id="GO:0005506">
    <property type="term" value="F:iron ion binding"/>
    <property type="evidence" value="ECO:0007669"/>
    <property type="project" value="InterPro"/>
</dbReference>
<evidence type="ECO:0000256" key="3">
    <source>
        <dbReference type="ARBA" id="ARBA00023002"/>
    </source>
</evidence>
<evidence type="ECO:0000313" key="7">
    <source>
        <dbReference type="EMBL" id="RDW57036.1"/>
    </source>
</evidence>
<dbReference type="Pfam" id="PF00067">
    <property type="entry name" value="p450"/>
    <property type="match status" value="1"/>
</dbReference>
<evidence type="ECO:0000256" key="1">
    <source>
        <dbReference type="ARBA" id="ARBA00010617"/>
    </source>
</evidence>
<evidence type="ECO:0000256" key="6">
    <source>
        <dbReference type="RuleBase" id="RU000461"/>
    </source>
</evidence>
<dbReference type="Gene3D" id="1.10.630.10">
    <property type="entry name" value="Cytochrome P450"/>
    <property type="match status" value="1"/>
</dbReference>
<keyword evidence="3 6" id="KW-0560">Oxidoreductase</keyword>
<dbReference type="InterPro" id="IPR050364">
    <property type="entry name" value="Cytochrome_P450_fung"/>
</dbReference>
<dbReference type="STRING" id="1849047.A0A3D8Q5E1"/>
<comment type="caution">
    <text evidence="7">The sequence shown here is derived from an EMBL/GenBank/DDBJ whole genome shotgun (WGS) entry which is preliminary data.</text>
</comment>
<dbReference type="AlphaFoldDB" id="A0A3D8Q5E1"/>
<evidence type="ECO:0000256" key="5">
    <source>
        <dbReference type="PIRSR" id="PIRSR602401-1"/>
    </source>
</evidence>
<accession>A0A3D8Q5E1</accession>
<dbReference type="PANTHER" id="PTHR46300:SF9">
    <property type="entry name" value="P450, PUTATIVE-RELATED"/>
    <property type="match status" value="1"/>
</dbReference>
<dbReference type="Proteomes" id="UP000256645">
    <property type="component" value="Unassembled WGS sequence"/>
</dbReference>
<dbReference type="GO" id="GO:0020037">
    <property type="term" value="F:heme binding"/>
    <property type="evidence" value="ECO:0007669"/>
    <property type="project" value="InterPro"/>
</dbReference>
<sequence>MGNVFESLKSSGSLLLEQRWSMTNAYAFGAFIFTVIVLREAYRTNFPKVANIPEVPGSYPFVGHLPYLGGRQKQNDATIYSKWSRGLGKIFQMKLGDQRVVVVNTWEVMKDFWITNNQSMMDRPFHKGFLQWIGVDISGSPMTPVIKKCRAAAVRALGKPLWPGYYKLIEPNSVQLVKALYEKGKNGKVPMEMYPWLRQMMLDLTLNLTYGARAGDFDDELTNNLLNSLYAISAVRGSTATYRHFVPFLRIWPRKTDKVREAIKERRRCIDILYGQYLQKVADGEAPTCIVSSLGAEKLTLEELHGTCTSLLQAAPDTTSSGIYQCCAWLCSPEGQSYQKVVLDAILDTYNGDRNAAWKMAFREEKVPEVTSLYKESLRFFSTAPFNNRRTSQEIKIYGTTIPKGMGVTMNIQAVNHDQEHYGPDAMSFNPRRFIGDTSPLPHLSFGTGARICPAYMISNRILYAVLLRLILAFEMKQVEGTRLPSTDMIDFSDAYGLVAMPRSYDCSFVARDERWLKKVCN</sequence>
<dbReference type="InterPro" id="IPR036396">
    <property type="entry name" value="Cyt_P450_sf"/>
</dbReference>
<dbReference type="InterPro" id="IPR017972">
    <property type="entry name" value="Cyt_P450_CS"/>
</dbReference>
<dbReference type="SUPFAM" id="SSF48264">
    <property type="entry name" value="Cytochrome P450"/>
    <property type="match status" value="1"/>
</dbReference>
<evidence type="ECO:0000313" key="8">
    <source>
        <dbReference type="Proteomes" id="UP000256645"/>
    </source>
</evidence>
<dbReference type="OrthoDB" id="1055148at2759"/>